<name>A0A7W8YY45_9SPHI</name>
<gene>
    <name evidence="5" type="ORF">HDE69_004770</name>
</gene>
<comment type="caution">
    <text evidence="5">The sequence shown here is derived from an EMBL/GenBank/DDBJ whole genome shotgun (WGS) entry which is preliminary data.</text>
</comment>
<dbReference type="AlphaFoldDB" id="A0A7W8YY45"/>
<evidence type="ECO:0000256" key="3">
    <source>
        <dbReference type="ARBA" id="ARBA00023163"/>
    </source>
</evidence>
<dbReference type="Gene3D" id="1.10.10.60">
    <property type="entry name" value="Homeodomain-like"/>
    <property type="match status" value="1"/>
</dbReference>
<accession>A0A7W8YY45</accession>
<dbReference type="Pfam" id="PF12833">
    <property type="entry name" value="HTH_18"/>
    <property type="match status" value="1"/>
</dbReference>
<dbReference type="GO" id="GO:0043565">
    <property type="term" value="F:sequence-specific DNA binding"/>
    <property type="evidence" value="ECO:0007669"/>
    <property type="project" value="InterPro"/>
</dbReference>
<dbReference type="PROSITE" id="PS01124">
    <property type="entry name" value="HTH_ARAC_FAMILY_2"/>
    <property type="match status" value="1"/>
</dbReference>
<dbReference type="Proteomes" id="UP000537718">
    <property type="component" value="Unassembled WGS sequence"/>
</dbReference>
<organism evidence="5 6">
    <name type="scientific">Pedobacter cryoconitis</name>
    <dbReference type="NCBI Taxonomy" id="188932"/>
    <lineage>
        <taxon>Bacteria</taxon>
        <taxon>Pseudomonadati</taxon>
        <taxon>Bacteroidota</taxon>
        <taxon>Sphingobacteriia</taxon>
        <taxon>Sphingobacteriales</taxon>
        <taxon>Sphingobacteriaceae</taxon>
        <taxon>Pedobacter</taxon>
    </lineage>
</organism>
<evidence type="ECO:0000313" key="5">
    <source>
        <dbReference type="EMBL" id="MBB5623683.1"/>
    </source>
</evidence>
<evidence type="ECO:0000256" key="1">
    <source>
        <dbReference type="ARBA" id="ARBA00023015"/>
    </source>
</evidence>
<evidence type="ECO:0000256" key="2">
    <source>
        <dbReference type="ARBA" id="ARBA00023125"/>
    </source>
</evidence>
<feature type="domain" description="HTH araC/xylS-type" evidence="4">
    <location>
        <begin position="180"/>
        <end position="278"/>
    </location>
</feature>
<dbReference type="InterPro" id="IPR018060">
    <property type="entry name" value="HTH_AraC"/>
</dbReference>
<dbReference type="PANTHER" id="PTHR43280:SF32">
    <property type="entry name" value="TRANSCRIPTIONAL REGULATORY PROTEIN"/>
    <property type="match status" value="1"/>
</dbReference>
<evidence type="ECO:0000313" key="6">
    <source>
        <dbReference type="Proteomes" id="UP000537718"/>
    </source>
</evidence>
<dbReference type="SUPFAM" id="SSF46689">
    <property type="entry name" value="Homeodomain-like"/>
    <property type="match status" value="1"/>
</dbReference>
<dbReference type="InterPro" id="IPR009057">
    <property type="entry name" value="Homeodomain-like_sf"/>
</dbReference>
<dbReference type="PANTHER" id="PTHR43280">
    <property type="entry name" value="ARAC-FAMILY TRANSCRIPTIONAL REGULATOR"/>
    <property type="match status" value="1"/>
</dbReference>
<dbReference type="EMBL" id="JACHCF010000014">
    <property type="protein sequence ID" value="MBB5623683.1"/>
    <property type="molecule type" value="Genomic_DNA"/>
</dbReference>
<dbReference type="RefSeq" id="WP_183869764.1">
    <property type="nucleotide sequence ID" value="NZ_JACHCF010000014.1"/>
</dbReference>
<reference evidence="5 6" key="1">
    <citation type="submission" date="2020-08" db="EMBL/GenBank/DDBJ databases">
        <title>Genomic Encyclopedia of Type Strains, Phase IV (KMG-V): Genome sequencing to study the core and pangenomes of soil and plant-associated prokaryotes.</title>
        <authorList>
            <person name="Whitman W."/>
        </authorList>
    </citation>
    <scope>NUCLEOTIDE SEQUENCE [LARGE SCALE GENOMIC DNA]</scope>
    <source>
        <strain evidence="5 6">MP7CTX6</strain>
    </source>
</reference>
<protein>
    <submittedName>
        <fullName evidence="5">AraC-like DNA-binding protein</fullName>
    </submittedName>
</protein>
<proteinExistence type="predicted"/>
<keyword evidence="2 5" id="KW-0238">DNA-binding</keyword>
<dbReference type="SMART" id="SM00342">
    <property type="entry name" value="HTH_ARAC"/>
    <property type="match status" value="1"/>
</dbReference>
<evidence type="ECO:0000259" key="4">
    <source>
        <dbReference type="PROSITE" id="PS01124"/>
    </source>
</evidence>
<keyword evidence="1" id="KW-0805">Transcription regulation</keyword>
<dbReference type="GO" id="GO:0003700">
    <property type="term" value="F:DNA-binding transcription factor activity"/>
    <property type="evidence" value="ECO:0007669"/>
    <property type="project" value="InterPro"/>
</dbReference>
<keyword evidence="3" id="KW-0804">Transcription</keyword>
<sequence length="281" mass="33076">MRLQHIDRSGRGEMHFLTGELKLNELIEEHRSKIFLTLALNTGEPQKITVDGVAYDFPSWSIIPIYANQPFHFHNPETVTIWQYNREFYCMADNHVEISCIGLIFLGYSKKLFIEIAQEHRQKISTLIEIFIEEFDSGDYIKTDMLLTLLKRFIIILTRLARDQYFGDVIFIDDKFDLIRQFNFYVEGNFRKEHKVQFYAGLMNKSPKTLSNIFTLYNYNSPMSIIHDRIVNEAKRLLFYTDKSAKEIAYELGFEDAAHFSRFFKNSTSQNPSGFRKNAIV</sequence>